<dbReference type="InterPro" id="IPR003313">
    <property type="entry name" value="AraC-bd"/>
</dbReference>
<dbReference type="GO" id="GO:0003700">
    <property type="term" value="F:DNA-binding transcription factor activity"/>
    <property type="evidence" value="ECO:0007669"/>
    <property type="project" value="InterPro"/>
</dbReference>
<organism evidence="6 7">
    <name type="scientific">Oligosphaera ethanolica</name>
    <dbReference type="NCBI Taxonomy" id="760260"/>
    <lineage>
        <taxon>Bacteria</taxon>
        <taxon>Pseudomonadati</taxon>
        <taxon>Lentisphaerota</taxon>
        <taxon>Oligosphaeria</taxon>
        <taxon>Oligosphaerales</taxon>
        <taxon>Oligosphaeraceae</taxon>
        <taxon>Oligosphaera</taxon>
    </lineage>
</organism>
<dbReference type="InterPro" id="IPR050204">
    <property type="entry name" value="AraC_XylS_family_regulators"/>
</dbReference>
<dbReference type="InterPro" id="IPR037923">
    <property type="entry name" value="HTH-like"/>
</dbReference>
<dbReference type="GO" id="GO:0043565">
    <property type="term" value="F:sequence-specific DNA binding"/>
    <property type="evidence" value="ECO:0007669"/>
    <property type="project" value="InterPro"/>
</dbReference>
<keyword evidence="3" id="KW-0010">Activator</keyword>
<dbReference type="SUPFAM" id="SSF51215">
    <property type="entry name" value="Regulatory protein AraC"/>
    <property type="match status" value="1"/>
</dbReference>
<dbReference type="PROSITE" id="PS01124">
    <property type="entry name" value="HTH_ARAC_FAMILY_2"/>
    <property type="match status" value="1"/>
</dbReference>
<keyword evidence="4" id="KW-0804">Transcription</keyword>
<dbReference type="PANTHER" id="PTHR46796">
    <property type="entry name" value="HTH-TYPE TRANSCRIPTIONAL ACTIVATOR RHAS-RELATED"/>
    <property type="match status" value="1"/>
</dbReference>
<keyword evidence="1" id="KW-0805">Transcription regulation</keyword>
<gene>
    <name evidence="6" type="ORF">J3R75_000639</name>
</gene>
<evidence type="ECO:0000256" key="1">
    <source>
        <dbReference type="ARBA" id="ARBA00023015"/>
    </source>
</evidence>
<dbReference type="InterPro" id="IPR018060">
    <property type="entry name" value="HTH_AraC"/>
</dbReference>
<name>A0AAE3VDJ0_9BACT</name>
<dbReference type="Gene3D" id="2.60.120.10">
    <property type="entry name" value="Jelly Rolls"/>
    <property type="match status" value="1"/>
</dbReference>
<keyword evidence="2 6" id="KW-0238">DNA-binding</keyword>
<dbReference type="PROSITE" id="PS00041">
    <property type="entry name" value="HTH_ARAC_FAMILY_1"/>
    <property type="match status" value="1"/>
</dbReference>
<dbReference type="SUPFAM" id="SSF46689">
    <property type="entry name" value="Homeodomain-like"/>
    <property type="match status" value="2"/>
</dbReference>
<comment type="caution">
    <text evidence="6">The sequence shown here is derived from an EMBL/GenBank/DDBJ whole genome shotgun (WGS) entry which is preliminary data.</text>
</comment>
<dbReference type="Pfam" id="PF12833">
    <property type="entry name" value="HTH_18"/>
    <property type="match status" value="1"/>
</dbReference>
<proteinExistence type="predicted"/>
<dbReference type="Gene3D" id="1.10.10.60">
    <property type="entry name" value="Homeodomain-like"/>
    <property type="match status" value="2"/>
</dbReference>
<evidence type="ECO:0000256" key="4">
    <source>
        <dbReference type="ARBA" id="ARBA00023163"/>
    </source>
</evidence>
<dbReference type="SMART" id="SM00342">
    <property type="entry name" value="HTH_ARAC"/>
    <property type="match status" value="1"/>
</dbReference>
<dbReference type="Pfam" id="PF02311">
    <property type="entry name" value="AraC_binding"/>
    <property type="match status" value="1"/>
</dbReference>
<keyword evidence="7" id="KW-1185">Reference proteome</keyword>
<evidence type="ECO:0000259" key="5">
    <source>
        <dbReference type="PROSITE" id="PS01124"/>
    </source>
</evidence>
<feature type="domain" description="HTH araC/xylS-type" evidence="5">
    <location>
        <begin position="194"/>
        <end position="292"/>
    </location>
</feature>
<sequence>MVKKIMQWVLEERIGFGRLPLYVEGVPLGEHPEREFHVHDCSEIVFVLQGSGTHLVTDRDELSVRIHAGDVLIIHPGFVHAYDDTDDLEIVNIVYDWRTLGLPILDGYDLPFFRQVFPTEPVAPEVVVKPVMTLATAKLAELAPLIQRLEGTLEASGPGSLIESLSIFLDVVLRLAHVGPQRKLAPQRGQFLIGNAFRFIKGNYMRPITLEQMARAVHMSSRNFCRHFHMATGMTPTKYLTTYRLEQAKELLVDTMLSVDEVARRCGFCDGNYLSKLFRQKYRTTPRAYRLAENKLNDLALLLSRERDGDTT</sequence>
<dbReference type="InterPro" id="IPR009057">
    <property type="entry name" value="Homeodomain-like_sf"/>
</dbReference>
<evidence type="ECO:0000256" key="2">
    <source>
        <dbReference type="ARBA" id="ARBA00023125"/>
    </source>
</evidence>
<dbReference type="InterPro" id="IPR014710">
    <property type="entry name" value="RmlC-like_jellyroll"/>
</dbReference>
<dbReference type="RefSeq" id="WP_307259859.1">
    <property type="nucleotide sequence ID" value="NZ_JAUSVL010000001.1"/>
</dbReference>
<evidence type="ECO:0000313" key="7">
    <source>
        <dbReference type="Proteomes" id="UP001238163"/>
    </source>
</evidence>
<dbReference type="AlphaFoldDB" id="A0AAE3VDJ0"/>
<dbReference type="InterPro" id="IPR018062">
    <property type="entry name" value="HTH_AraC-typ_CS"/>
</dbReference>
<protein>
    <submittedName>
        <fullName evidence="6">AraC-like DNA-binding protein</fullName>
    </submittedName>
</protein>
<evidence type="ECO:0000256" key="3">
    <source>
        <dbReference type="ARBA" id="ARBA00023159"/>
    </source>
</evidence>
<accession>A0AAE3VDJ0</accession>
<evidence type="ECO:0000313" key="6">
    <source>
        <dbReference type="EMBL" id="MDQ0288532.1"/>
    </source>
</evidence>
<dbReference type="EMBL" id="JAUSVL010000001">
    <property type="protein sequence ID" value="MDQ0288532.1"/>
    <property type="molecule type" value="Genomic_DNA"/>
</dbReference>
<dbReference type="Proteomes" id="UP001238163">
    <property type="component" value="Unassembled WGS sequence"/>
</dbReference>
<reference evidence="6" key="1">
    <citation type="submission" date="2023-07" db="EMBL/GenBank/DDBJ databases">
        <title>Genomic Encyclopedia of Type Strains, Phase IV (KMG-IV): sequencing the most valuable type-strain genomes for metagenomic binning, comparative biology and taxonomic classification.</title>
        <authorList>
            <person name="Goeker M."/>
        </authorList>
    </citation>
    <scope>NUCLEOTIDE SEQUENCE</scope>
    <source>
        <strain evidence="6">DSM 24202</strain>
    </source>
</reference>